<keyword evidence="4" id="KW-1185">Reference proteome</keyword>
<dbReference type="STRING" id="6832.A0A553NZT2"/>
<reference evidence="3 4" key="1">
    <citation type="journal article" date="2018" name="Nat. Ecol. Evol.">
        <title>Genomic signatures of mitonuclear coevolution across populations of Tigriopus californicus.</title>
        <authorList>
            <person name="Barreto F.S."/>
            <person name="Watson E.T."/>
            <person name="Lima T.G."/>
            <person name="Willett C.S."/>
            <person name="Edmands S."/>
            <person name="Li W."/>
            <person name="Burton R.S."/>
        </authorList>
    </citation>
    <scope>NUCLEOTIDE SEQUENCE [LARGE SCALE GENOMIC DNA]</scope>
    <source>
        <strain evidence="3 4">San Diego</strain>
    </source>
</reference>
<dbReference type="EMBL" id="VCGU01000009">
    <property type="protein sequence ID" value="TRY70941.1"/>
    <property type="molecule type" value="Genomic_DNA"/>
</dbReference>
<dbReference type="Proteomes" id="UP000318571">
    <property type="component" value="Chromosome 9"/>
</dbReference>
<feature type="compositionally biased region" description="Polar residues" evidence="2">
    <location>
        <begin position="397"/>
        <end position="414"/>
    </location>
</feature>
<feature type="compositionally biased region" description="Low complexity" evidence="2">
    <location>
        <begin position="876"/>
        <end position="894"/>
    </location>
</feature>
<feature type="compositionally biased region" description="Polar residues" evidence="2">
    <location>
        <begin position="28"/>
        <end position="37"/>
    </location>
</feature>
<feature type="compositionally biased region" description="Basic residues" evidence="2">
    <location>
        <begin position="57"/>
        <end position="72"/>
    </location>
</feature>
<sequence>MTSGYRDPTLSPIEDPTQLEELFPRCTPKTTPTNTPSARKANKTLLSDGSNPDKKSTEKKRRTKKKGTKKTTHPPVAPVAPVALVGDVAVDNILDLNFSHETLPNVMAVRPSPLGLGNHNVNMVLSPTTTPPSWQMSQLGETKIPNPHGGSVSSLEPQTSAPNFPASQSKLKDTKIEIAGGREVYSQSRSRVGRNKNRGESKRVPPPVIDILSGDDSSSNHGQHDAQNKNRVKETVFSSEVHSFEYDKPEAEVPRRRSYETDVDGNSVVYPNLCGLDVNVTYDLIDGEFPPPSGLTVRPGDESIIGKNGSECMDDPTPASQGDPSMSLDLLSQSPPPPPLARQSGSEGRHSRSGESPSQHVSRGNGGSKGHMGGIAIDEYEGSPSRYRPRFDGDMMEQQTPMSQSDSRPSTNSVVAPMAHQDSRESIHRPESSSNSTLSTPSSSVSGKVQKARKRAPNNHCGGKLSSPQTTVVPMSSNSGGHVMASSRLPGFPQRVLPATSDTQSTPSSSSSKEESPLSDHKSSIGAAQSSPSSSSTSSSKSNTSKRQRRDTSSNKTSSDLYNYQYEFSETRKVLDEFFPETRIPSSTSNISYQNSTLEKTTPPPSEFRDLNYTLRRRTSPEATSTENEPFTREGQDLSGNESGGNQPTGTAFLNSIQQPHVGLSPLDQPLVNIGNGGSIQGSENQAASPGLMKIQRNATVQPLAQQQHQHPQLGGGNNSHNCDTGYATLNSPEAASRISHPPKGAPHHGFHRGSDAAFGGNGGNGGQTNNCDCSRNFTLSPETTDCDSADLESEVSMNEGSFHSSGPRLHTAMPILEDGLSSGHASDLEEDVIYSSSGSMVLKKSSPSNSNNAHLNNGHVINSSEFAVNSPSGATTTTTTTSTTIVPTVTTPTSNPLATTATASNNLGVKGAKNQTKVVNRNGIVKGQINADSNPTVMVSNLQIQRSPTAASHQAHPPPQVVSGEMGWVKTKPRTGPWWQPCKTLKWPYNHQKPRIHMTDMA</sequence>
<gene>
    <name evidence="3" type="ORF">TCAL_05932</name>
</gene>
<feature type="compositionally biased region" description="Polar residues" evidence="2">
    <location>
        <begin position="127"/>
        <end position="140"/>
    </location>
</feature>
<feature type="compositionally biased region" description="Polar residues" evidence="2">
    <location>
        <begin position="466"/>
        <end position="480"/>
    </location>
</feature>
<dbReference type="GO" id="GO:0005886">
    <property type="term" value="C:plasma membrane"/>
    <property type="evidence" value="ECO:0007669"/>
    <property type="project" value="TreeGrafter"/>
</dbReference>
<feature type="compositionally biased region" description="Polar residues" evidence="2">
    <location>
        <begin position="151"/>
        <end position="169"/>
    </location>
</feature>
<evidence type="ECO:0000256" key="1">
    <source>
        <dbReference type="ARBA" id="ARBA00022737"/>
    </source>
</evidence>
<feature type="compositionally biased region" description="Low complexity" evidence="2">
    <location>
        <begin position="432"/>
        <end position="446"/>
    </location>
</feature>
<feature type="region of interest" description="Disordered" evidence="2">
    <location>
        <begin position="870"/>
        <end position="894"/>
    </location>
</feature>
<feature type="compositionally biased region" description="Gly residues" evidence="2">
    <location>
        <begin position="364"/>
        <end position="373"/>
    </location>
</feature>
<feature type="region of interest" description="Disordered" evidence="2">
    <location>
        <begin position="1"/>
        <end position="78"/>
    </location>
</feature>
<accession>A0A553NZT2</accession>
<organism evidence="3 4">
    <name type="scientific">Tigriopus californicus</name>
    <name type="common">Marine copepod</name>
    <dbReference type="NCBI Taxonomy" id="6832"/>
    <lineage>
        <taxon>Eukaryota</taxon>
        <taxon>Metazoa</taxon>
        <taxon>Ecdysozoa</taxon>
        <taxon>Arthropoda</taxon>
        <taxon>Crustacea</taxon>
        <taxon>Multicrustacea</taxon>
        <taxon>Hexanauplia</taxon>
        <taxon>Copepoda</taxon>
        <taxon>Harpacticoida</taxon>
        <taxon>Harpacticidae</taxon>
        <taxon>Tigriopus</taxon>
    </lineage>
</organism>
<feature type="region of interest" description="Disordered" evidence="2">
    <location>
        <begin position="583"/>
        <end position="653"/>
    </location>
</feature>
<dbReference type="InterPro" id="IPR051230">
    <property type="entry name" value="APP-Binding"/>
</dbReference>
<dbReference type="GO" id="GO:0007268">
    <property type="term" value="P:chemical synaptic transmission"/>
    <property type="evidence" value="ECO:0007669"/>
    <property type="project" value="TreeGrafter"/>
</dbReference>
<dbReference type="OMA" id="KSATIMM"/>
<feature type="compositionally biased region" description="Low complexity" evidence="2">
    <location>
        <begin position="501"/>
        <end position="511"/>
    </location>
</feature>
<evidence type="ECO:0000313" key="3">
    <source>
        <dbReference type="EMBL" id="TRY70941.1"/>
    </source>
</evidence>
<feature type="compositionally biased region" description="Polar residues" evidence="2">
    <location>
        <begin position="719"/>
        <end position="734"/>
    </location>
</feature>
<dbReference type="AlphaFoldDB" id="A0A553NZT2"/>
<name>A0A553NZT2_TIGCA</name>
<feature type="compositionally biased region" description="Low complexity" evidence="2">
    <location>
        <begin position="524"/>
        <end position="543"/>
    </location>
</feature>
<feature type="compositionally biased region" description="Low complexity" evidence="2">
    <location>
        <begin position="324"/>
        <end position="333"/>
    </location>
</feature>
<dbReference type="PANTHER" id="PTHR12345">
    <property type="entry name" value="SYNTENIN RELATED"/>
    <property type="match status" value="1"/>
</dbReference>
<feature type="compositionally biased region" description="Polar residues" evidence="2">
    <location>
        <begin position="638"/>
        <end position="653"/>
    </location>
</feature>
<dbReference type="GO" id="GO:0043197">
    <property type="term" value="C:dendritic spine"/>
    <property type="evidence" value="ECO:0007669"/>
    <property type="project" value="TreeGrafter"/>
</dbReference>
<dbReference type="PANTHER" id="PTHR12345:SF16">
    <property type="entry name" value="X11L, ISOFORM F-RELATED"/>
    <property type="match status" value="1"/>
</dbReference>
<protein>
    <submittedName>
        <fullName evidence="3">Uncharacterized protein</fullName>
    </submittedName>
</protein>
<feature type="compositionally biased region" description="Polar residues" evidence="2">
    <location>
        <begin position="584"/>
        <end position="600"/>
    </location>
</feature>
<feature type="compositionally biased region" description="Basic and acidic residues" evidence="2">
    <location>
        <begin position="222"/>
        <end position="231"/>
    </location>
</feature>
<dbReference type="GO" id="GO:0005737">
    <property type="term" value="C:cytoplasm"/>
    <property type="evidence" value="ECO:0007669"/>
    <property type="project" value="TreeGrafter"/>
</dbReference>
<feature type="compositionally biased region" description="Polar residues" evidence="2">
    <location>
        <begin position="554"/>
        <end position="563"/>
    </location>
</feature>
<evidence type="ECO:0000313" key="4">
    <source>
        <dbReference type="Proteomes" id="UP000318571"/>
    </source>
</evidence>
<keyword evidence="1" id="KW-0677">Repeat</keyword>
<feature type="compositionally biased region" description="Basic and acidic residues" evidence="2">
    <location>
        <begin position="421"/>
        <end position="431"/>
    </location>
</feature>
<feature type="region of interest" description="Disordered" evidence="2">
    <location>
        <begin position="127"/>
        <end position="231"/>
    </location>
</feature>
<proteinExistence type="predicted"/>
<feature type="region of interest" description="Disordered" evidence="2">
    <location>
        <begin position="701"/>
        <end position="762"/>
    </location>
</feature>
<feature type="compositionally biased region" description="Low complexity" evidence="2">
    <location>
        <begin position="702"/>
        <end position="713"/>
    </location>
</feature>
<comment type="caution">
    <text evidence="3">The sequence shown here is derived from an EMBL/GenBank/DDBJ whole genome shotgun (WGS) entry which is preliminary data.</text>
</comment>
<feature type="region of interest" description="Disordered" evidence="2">
    <location>
        <begin position="289"/>
        <end position="563"/>
    </location>
</feature>
<feature type="compositionally biased region" description="Basic and acidic residues" evidence="2">
    <location>
        <begin position="512"/>
        <end position="523"/>
    </location>
</feature>
<evidence type="ECO:0000256" key="2">
    <source>
        <dbReference type="SAM" id="MobiDB-lite"/>
    </source>
</evidence>